<dbReference type="GO" id="GO:0008483">
    <property type="term" value="F:transaminase activity"/>
    <property type="evidence" value="ECO:0007669"/>
    <property type="project" value="InterPro"/>
</dbReference>
<dbReference type="SUPFAM" id="SSF53383">
    <property type="entry name" value="PLP-dependent transferases"/>
    <property type="match status" value="1"/>
</dbReference>
<sequence>MTPTPREAAQRRTAVLHRKLHDKVKTAVGAEGNYIILEDGQRVFDSTGGAAVACLGHGNAQVKAAIVAQMDEISYCHTLFFATNVFEDLARFLADSTGGRLSKVFIVNSGSEAMEAAIKLARQYYLELPTPEPQRTKFIARQQSYHGVTMGSLSMGGHVFRRELFEPLLLSNVSHVSPCNTYRGKHDGESDAEYVKRLADELDAEFQRVGPENVCAFVAEPVVGAALGCVPSVPGYFPAMKAVCEKYGALLILDEVMSGMGRSGTLHAWEQEGVVPDIQAVGKGLGGGYAPVSGLLISERIVDAIDKGTGSFRHGQTYQGHPIACAAALAVQKIIKQQNLLENVRKMGSLLESLLREGLGDHPNVGDIRGKGLFWGIEFVRNKSTKQPFDPLVGVAMKIQDAALSPKYSLSLYAGGGTADGVRGDHVLLAPAYNVTEEDVRIIAERTIRVVTDILSELNDKDN</sequence>
<evidence type="ECO:0000256" key="3">
    <source>
        <dbReference type="ARBA" id="ARBA00022898"/>
    </source>
</evidence>
<dbReference type="Proteomes" id="UP000223968">
    <property type="component" value="Unassembled WGS sequence"/>
</dbReference>
<dbReference type="GO" id="GO:0030170">
    <property type="term" value="F:pyridoxal phosphate binding"/>
    <property type="evidence" value="ECO:0007669"/>
    <property type="project" value="InterPro"/>
</dbReference>
<dbReference type="InterPro" id="IPR015421">
    <property type="entry name" value="PyrdxlP-dep_Trfase_major"/>
</dbReference>
<dbReference type="InterPro" id="IPR015424">
    <property type="entry name" value="PyrdxlP-dep_Trfase"/>
</dbReference>
<organism evidence="5 6">
    <name type="scientific">Helicocarpus griseus UAMH5409</name>
    <dbReference type="NCBI Taxonomy" id="1447875"/>
    <lineage>
        <taxon>Eukaryota</taxon>
        <taxon>Fungi</taxon>
        <taxon>Dikarya</taxon>
        <taxon>Ascomycota</taxon>
        <taxon>Pezizomycotina</taxon>
        <taxon>Eurotiomycetes</taxon>
        <taxon>Eurotiomycetidae</taxon>
        <taxon>Onygenales</taxon>
        <taxon>Ajellomycetaceae</taxon>
        <taxon>Helicocarpus</taxon>
    </lineage>
</organism>
<evidence type="ECO:0000313" key="6">
    <source>
        <dbReference type="Proteomes" id="UP000223968"/>
    </source>
</evidence>
<dbReference type="CDD" id="cd00610">
    <property type="entry name" value="OAT_like"/>
    <property type="match status" value="1"/>
</dbReference>
<dbReference type="PANTHER" id="PTHR43094">
    <property type="entry name" value="AMINOTRANSFERASE"/>
    <property type="match status" value="1"/>
</dbReference>
<dbReference type="STRING" id="1447875.A0A2B7XB20"/>
<name>A0A2B7XB20_9EURO</name>
<dbReference type="EMBL" id="PDNB01000120">
    <property type="protein sequence ID" value="PGH06089.1"/>
    <property type="molecule type" value="Genomic_DNA"/>
</dbReference>
<evidence type="ECO:0000313" key="5">
    <source>
        <dbReference type="EMBL" id="PGH06089.1"/>
    </source>
</evidence>
<dbReference type="Pfam" id="PF00202">
    <property type="entry name" value="Aminotran_3"/>
    <property type="match status" value="1"/>
</dbReference>
<dbReference type="GO" id="GO:0005829">
    <property type="term" value="C:cytosol"/>
    <property type="evidence" value="ECO:0007669"/>
    <property type="project" value="TreeGrafter"/>
</dbReference>
<dbReference type="NCBIfam" id="NF005685">
    <property type="entry name" value="PRK07483.1"/>
    <property type="match status" value="1"/>
</dbReference>
<dbReference type="OrthoDB" id="5419315at2759"/>
<evidence type="ECO:0000256" key="2">
    <source>
        <dbReference type="ARBA" id="ARBA00008954"/>
    </source>
</evidence>
<reference evidence="5 6" key="1">
    <citation type="submission" date="2017-10" db="EMBL/GenBank/DDBJ databases">
        <title>Comparative genomics in systemic dimorphic fungi from Ajellomycetaceae.</title>
        <authorList>
            <person name="Munoz J.F."/>
            <person name="Mcewen J.G."/>
            <person name="Clay O.K."/>
            <person name="Cuomo C.A."/>
        </authorList>
    </citation>
    <scope>NUCLEOTIDE SEQUENCE [LARGE SCALE GENOMIC DNA]</scope>
    <source>
        <strain evidence="5 6">UAMH5409</strain>
    </source>
</reference>
<dbReference type="InterPro" id="IPR005814">
    <property type="entry name" value="Aminotrans_3"/>
</dbReference>
<comment type="similarity">
    <text evidence="2 4">Belongs to the class-III pyridoxal-phosphate-dependent aminotransferase family.</text>
</comment>
<gene>
    <name evidence="5" type="ORF">AJ79_06623</name>
</gene>
<dbReference type="AlphaFoldDB" id="A0A2B7XB20"/>
<dbReference type="FunFam" id="3.40.640.10:FF:000004">
    <property type="entry name" value="Acetylornithine aminotransferase"/>
    <property type="match status" value="1"/>
</dbReference>
<comment type="cofactor">
    <cofactor evidence="1">
        <name>pyridoxal 5'-phosphate</name>
        <dbReference type="ChEBI" id="CHEBI:597326"/>
    </cofactor>
</comment>
<comment type="caution">
    <text evidence="5">The sequence shown here is derived from an EMBL/GenBank/DDBJ whole genome shotgun (WGS) entry which is preliminary data.</text>
</comment>
<evidence type="ECO:0000256" key="1">
    <source>
        <dbReference type="ARBA" id="ARBA00001933"/>
    </source>
</evidence>
<dbReference type="Gene3D" id="3.40.640.10">
    <property type="entry name" value="Type I PLP-dependent aspartate aminotransferase-like (Major domain)"/>
    <property type="match status" value="1"/>
</dbReference>
<dbReference type="Gene3D" id="3.90.1150.10">
    <property type="entry name" value="Aspartate Aminotransferase, domain 1"/>
    <property type="match status" value="1"/>
</dbReference>
<protein>
    <recommendedName>
        <fullName evidence="7">Aminotransferase</fullName>
    </recommendedName>
</protein>
<proteinExistence type="inferred from homology"/>
<evidence type="ECO:0008006" key="7">
    <source>
        <dbReference type="Google" id="ProtNLM"/>
    </source>
</evidence>
<dbReference type="InterPro" id="IPR015422">
    <property type="entry name" value="PyrdxlP-dep_Trfase_small"/>
</dbReference>
<dbReference type="PANTHER" id="PTHR43094:SF2">
    <property type="entry name" value="AMINOTRANSFERASE, CLASS III (AFU_ORTHOLOGUE AFUA_1G16810)"/>
    <property type="match status" value="1"/>
</dbReference>
<keyword evidence="6" id="KW-1185">Reference proteome</keyword>
<accession>A0A2B7XB20</accession>
<keyword evidence="3 4" id="KW-0663">Pyridoxal phosphate</keyword>
<evidence type="ECO:0000256" key="4">
    <source>
        <dbReference type="RuleBase" id="RU003560"/>
    </source>
</evidence>